<feature type="active site" description="Tele-phosphohistidine intermediate" evidence="1">
    <location>
        <position position="10"/>
    </location>
</feature>
<dbReference type="Gene3D" id="3.40.50.1240">
    <property type="entry name" value="Phosphoglycerate mutase-like"/>
    <property type="match status" value="1"/>
</dbReference>
<dbReference type="GO" id="GO:0005737">
    <property type="term" value="C:cytoplasm"/>
    <property type="evidence" value="ECO:0007669"/>
    <property type="project" value="TreeGrafter"/>
</dbReference>
<dbReference type="GO" id="GO:0016791">
    <property type="term" value="F:phosphatase activity"/>
    <property type="evidence" value="ECO:0007669"/>
    <property type="project" value="TreeGrafter"/>
</dbReference>
<dbReference type="Proteomes" id="UP000250434">
    <property type="component" value="Chromosome"/>
</dbReference>
<evidence type="ECO:0000313" key="3">
    <source>
        <dbReference type="EMBL" id="AXB47343.1"/>
    </source>
</evidence>
<dbReference type="AlphaFoldDB" id="A0A344LH19"/>
<dbReference type="SUPFAM" id="SSF53254">
    <property type="entry name" value="Phosphoglycerate mutase-like"/>
    <property type="match status" value="1"/>
</dbReference>
<dbReference type="Pfam" id="PF00300">
    <property type="entry name" value="His_Phos_1"/>
    <property type="match status" value="1"/>
</dbReference>
<dbReference type="CDD" id="cd07067">
    <property type="entry name" value="HP_PGM_like"/>
    <property type="match status" value="1"/>
</dbReference>
<dbReference type="InterPro" id="IPR029033">
    <property type="entry name" value="His_PPase_superfam"/>
</dbReference>
<reference evidence="3 4" key="1">
    <citation type="submission" date="2016-04" db="EMBL/GenBank/DDBJ databases">
        <title>Complete genome sequence and analysis of deep-sea sediment isolate, Amycolatopsis sp. WP1.</title>
        <authorList>
            <person name="Wang H."/>
            <person name="Chen S."/>
            <person name="Wu Q."/>
        </authorList>
    </citation>
    <scope>NUCLEOTIDE SEQUENCE [LARGE SCALE GENOMIC DNA]</scope>
    <source>
        <strain evidence="3 4">WP1</strain>
    </source>
</reference>
<keyword evidence="4" id="KW-1185">Reference proteome</keyword>
<evidence type="ECO:0000256" key="1">
    <source>
        <dbReference type="PIRSR" id="PIRSR613078-1"/>
    </source>
</evidence>
<dbReference type="SMART" id="SM00855">
    <property type="entry name" value="PGAM"/>
    <property type="match status" value="1"/>
</dbReference>
<evidence type="ECO:0000256" key="2">
    <source>
        <dbReference type="PIRSR" id="PIRSR613078-2"/>
    </source>
</evidence>
<dbReference type="PANTHER" id="PTHR48100">
    <property type="entry name" value="BROAD-SPECIFICITY PHOSPHATASE YOR283W-RELATED"/>
    <property type="match status" value="1"/>
</dbReference>
<protein>
    <submittedName>
        <fullName evidence="3">Phosphoglycerate mutase</fullName>
    </submittedName>
</protein>
<dbReference type="InterPro" id="IPR050275">
    <property type="entry name" value="PGM_Phosphatase"/>
</dbReference>
<gene>
    <name evidence="3" type="ORF">A4R43_36880</name>
</gene>
<dbReference type="PANTHER" id="PTHR48100:SF1">
    <property type="entry name" value="HISTIDINE PHOSPHATASE FAMILY PROTEIN-RELATED"/>
    <property type="match status" value="1"/>
</dbReference>
<sequence>MGTRLLLTRHGQTVWHAENRYAGSSEVGLTEEGVAQAERLATLVAARQDPPVALYCSPQDRARRTAEPAARALGLRPHIVDDLRETHFGVGEGRTRAELAETDPELVERFLANPVTGAFPGAEPPAEAAARGARALREIAAAETGPVLVVAHNTLLRLSLCELLGIPLHTYRTVLPLLANASPSEIDIDGTRTGLLSLNSIPPRVIIEQ</sequence>
<evidence type="ECO:0000313" key="4">
    <source>
        <dbReference type="Proteomes" id="UP000250434"/>
    </source>
</evidence>
<dbReference type="InterPro" id="IPR013078">
    <property type="entry name" value="His_Pase_superF_clade-1"/>
</dbReference>
<dbReference type="KEGG" id="aab:A4R43_36880"/>
<name>A0A344LH19_9PSEU</name>
<dbReference type="EMBL" id="CP015163">
    <property type="protein sequence ID" value="AXB47343.1"/>
    <property type="molecule type" value="Genomic_DNA"/>
</dbReference>
<feature type="binding site" evidence="2">
    <location>
        <position position="61"/>
    </location>
    <ligand>
        <name>substrate</name>
    </ligand>
</feature>
<dbReference type="OrthoDB" id="9793115at2"/>
<feature type="active site" description="Proton donor/acceptor" evidence="1">
    <location>
        <position position="85"/>
    </location>
</feature>
<accession>A0A344LH19</accession>
<organism evidence="3 4">
    <name type="scientific">Amycolatopsis albispora</name>
    <dbReference type="NCBI Taxonomy" id="1804986"/>
    <lineage>
        <taxon>Bacteria</taxon>
        <taxon>Bacillati</taxon>
        <taxon>Actinomycetota</taxon>
        <taxon>Actinomycetes</taxon>
        <taxon>Pseudonocardiales</taxon>
        <taxon>Pseudonocardiaceae</taxon>
        <taxon>Amycolatopsis</taxon>
    </lineage>
</organism>
<dbReference type="RefSeq" id="WP_113696400.1">
    <property type="nucleotide sequence ID" value="NZ_CP015163.1"/>
</dbReference>
<proteinExistence type="predicted"/>